<reference evidence="3" key="2">
    <citation type="submission" date="2020-06" db="EMBL/GenBank/DDBJ databases">
        <authorList>
            <person name="Sheffer M."/>
        </authorList>
    </citation>
    <scope>NUCLEOTIDE SEQUENCE</scope>
</reference>
<sequence length="560" mass="64396">MEEFLENNTLILGYINAKHAEWGFHTTNNRGTELVNLANDKAFLFLNDGSHTYHSHSYKSTDALDNSMISPNLFPYSSWSALDGVGSDHLPLLIEIDFKVNYYGDSRLHWNFRRADWAVYEKISKDLVVQTSPSEDVEKEWSRLKFIIFSATKAPIPRGKYKGKKHKFIHKRDPIQSLLQRRSELQKETSLLSKAAEVLAQHYAKESKVTFSSPNRRLARIIRNLVKSCRDAKADNPLLDDDFTEEELTFALQHQDLTKSPGSDGIQGNFLAHLGTEGKNRLLHLFNLSWSAGKLPAQSKSAIVIPILKPNKKISSVDSYRQISLTCIICKLMERKILRKLTHHLSSNNLIPSEQYAFRRGHGTMDQILLFSQSVRDAQNHKPTRHTLVVFLDLTQAFDRVWKYRLLKKCYKDFNIRESDSESEENIEISTQNFEVLKQKKNKVFYDTVGLGINRLEYNGAAIGFQSPRWEEFVTLSHVWIQSCTITQTAVTKVVIQRRCCRIPKSKLGGVCDTIQANKKVLSPGRQEVHFKRWNTYSKSGTFYNLRARIQALRISQSIE</sequence>
<dbReference type="InterPro" id="IPR000477">
    <property type="entry name" value="RT_dom"/>
</dbReference>
<dbReference type="InterPro" id="IPR005135">
    <property type="entry name" value="Endo/exonuclease/phosphatase"/>
</dbReference>
<keyword evidence="3" id="KW-0808">Transferase</keyword>
<comment type="caution">
    <text evidence="3">The sequence shown here is derived from an EMBL/GenBank/DDBJ whole genome shotgun (WGS) entry which is preliminary data.</text>
</comment>
<dbReference type="PANTHER" id="PTHR36688">
    <property type="entry name" value="ENDO/EXONUCLEASE/PHOSPHATASE DOMAIN-CONTAINING PROTEIN"/>
    <property type="match status" value="1"/>
</dbReference>
<dbReference type="Proteomes" id="UP000807504">
    <property type="component" value="Unassembled WGS sequence"/>
</dbReference>
<dbReference type="PANTHER" id="PTHR36688:SF1">
    <property type="entry name" value="ENDONUCLEASE_EXONUCLEASE_PHOSPHATASE DOMAIN-CONTAINING PROTEIN"/>
    <property type="match status" value="1"/>
</dbReference>
<gene>
    <name evidence="3" type="ORF">HNY73_011507</name>
</gene>
<evidence type="ECO:0000259" key="1">
    <source>
        <dbReference type="Pfam" id="PF00078"/>
    </source>
</evidence>
<evidence type="ECO:0000313" key="4">
    <source>
        <dbReference type="Proteomes" id="UP000807504"/>
    </source>
</evidence>
<evidence type="ECO:0000259" key="2">
    <source>
        <dbReference type="Pfam" id="PF14529"/>
    </source>
</evidence>
<dbReference type="InterPro" id="IPR036691">
    <property type="entry name" value="Endo/exonu/phosph_ase_sf"/>
</dbReference>
<dbReference type="Pfam" id="PF00078">
    <property type="entry name" value="RVT_1"/>
    <property type="match status" value="1"/>
</dbReference>
<dbReference type="CDD" id="cd01650">
    <property type="entry name" value="RT_nLTR_like"/>
    <property type="match status" value="1"/>
</dbReference>
<evidence type="ECO:0000313" key="3">
    <source>
        <dbReference type="EMBL" id="KAF8786031.1"/>
    </source>
</evidence>
<dbReference type="EMBL" id="JABXBU010000030">
    <property type="protein sequence ID" value="KAF8786031.1"/>
    <property type="molecule type" value="Genomic_DNA"/>
</dbReference>
<keyword evidence="3" id="KW-0695">RNA-directed DNA polymerase</keyword>
<keyword evidence="4" id="KW-1185">Reference proteome</keyword>
<dbReference type="Gene3D" id="3.60.10.10">
    <property type="entry name" value="Endonuclease/exonuclease/phosphatase"/>
    <property type="match status" value="1"/>
</dbReference>
<dbReference type="InterPro" id="IPR052560">
    <property type="entry name" value="RdDP_mobile_element"/>
</dbReference>
<reference evidence="3" key="1">
    <citation type="journal article" date="2020" name="bioRxiv">
        <title>Chromosome-level reference genome of the European wasp spider Argiope bruennichi: a resource for studies on range expansion and evolutionary adaptation.</title>
        <authorList>
            <person name="Sheffer M.M."/>
            <person name="Hoppe A."/>
            <person name="Krehenwinkel H."/>
            <person name="Uhl G."/>
            <person name="Kuss A.W."/>
            <person name="Jensen L."/>
            <person name="Jensen C."/>
            <person name="Gillespie R.G."/>
            <person name="Hoff K.J."/>
            <person name="Prost S."/>
        </authorList>
    </citation>
    <scope>NUCLEOTIDE SEQUENCE</scope>
</reference>
<organism evidence="3 4">
    <name type="scientific">Argiope bruennichi</name>
    <name type="common">Wasp spider</name>
    <name type="synonym">Aranea bruennichi</name>
    <dbReference type="NCBI Taxonomy" id="94029"/>
    <lineage>
        <taxon>Eukaryota</taxon>
        <taxon>Metazoa</taxon>
        <taxon>Ecdysozoa</taxon>
        <taxon>Arthropoda</taxon>
        <taxon>Chelicerata</taxon>
        <taxon>Arachnida</taxon>
        <taxon>Araneae</taxon>
        <taxon>Araneomorphae</taxon>
        <taxon>Entelegynae</taxon>
        <taxon>Araneoidea</taxon>
        <taxon>Araneidae</taxon>
        <taxon>Argiope</taxon>
    </lineage>
</organism>
<proteinExistence type="predicted"/>
<feature type="domain" description="Endonuclease/exonuclease/phosphatase" evidence="2">
    <location>
        <begin position="6"/>
        <end position="92"/>
    </location>
</feature>
<dbReference type="GO" id="GO:0003964">
    <property type="term" value="F:RNA-directed DNA polymerase activity"/>
    <property type="evidence" value="ECO:0007669"/>
    <property type="project" value="UniProtKB-KW"/>
</dbReference>
<keyword evidence="3" id="KW-0548">Nucleotidyltransferase</keyword>
<dbReference type="SUPFAM" id="SSF56219">
    <property type="entry name" value="DNase I-like"/>
    <property type="match status" value="1"/>
</dbReference>
<protein>
    <submittedName>
        <fullName evidence="3">RNA-directed DNA polymerase mobile like protein</fullName>
    </submittedName>
</protein>
<name>A0A8T0F5A9_ARGBR</name>
<feature type="domain" description="Reverse transcriptase" evidence="1">
    <location>
        <begin position="311"/>
        <end position="419"/>
    </location>
</feature>
<dbReference type="Pfam" id="PF14529">
    <property type="entry name" value="Exo_endo_phos_2"/>
    <property type="match status" value="1"/>
</dbReference>
<accession>A0A8T0F5A9</accession>
<dbReference type="AlphaFoldDB" id="A0A8T0F5A9"/>